<evidence type="ECO:0000256" key="4">
    <source>
        <dbReference type="ARBA" id="ARBA00022989"/>
    </source>
</evidence>
<feature type="transmembrane region" description="Helical" evidence="6">
    <location>
        <begin position="38"/>
        <end position="62"/>
    </location>
</feature>
<dbReference type="AlphaFoldDB" id="A0A0C3A580"/>
<evidence type="ECO:0000256" key="5">
    <source>
        <dbReference type="ARBA" id="ARBA00023136"/>
    </source>
</evidence>
<evidence type="ECO:0000256" key="1">
    <source>
        <dbReference type="ARBA" id="ARBA00004141"/>
    </source>
</evidence>
<dbReference type="Proteomes" id="UP000054097">
    <property type="component" value="Unassembled WGS sequence"/>
</dbReference>
<keyword evidence="5 6" id="KW-0472">Membrane</keyword>
<dbReference type="HOGENOM" id="CLU_1455234_0_0_1"/>
<gene>
    <name evidence="7" type="ORF">M408DRAFT_334245</name>
</gene>
<comment type="similarity">
    <text evidence="2">Belongs to the IFI6/IFI27 family.</text>
</comment>
<dbReference type="GO" id="GO:0016020">
    <property type="term" value="C:membrane"/>
    <property type="evidence" value="ECO:0007669"/>
    <property type="project" value="UniProtKB-SubCell"/>
</dbReference>
<feature type="transmembrane region" description="Helical" evidence="6">
    <location>
        <begin position="9"/>
        <end position="32"/>
    </location>
</feature>
<reference evidence="7 8" key="1">
    <citation type="submission" date="2014-04" db="EMBL/GenBank/DDBJ databases">
        <authorList>
            <consortium name="DOE Joint Genome Institute"/>
            <person name="Kuo A."/>
            <person name="Zuccaro A."/>
            <person name="Kohler A."/>
            <person name="Nagy L.G."/>
            <person name="Floudas D."/>
            <person name="Copeland A."/>
            <person name="Barry K.W."/>
            <person name="Cichocki N."/>
            <person name="Veneault-Fourrey C."/>
            <person name="LaButti K."/>
            <person name="Lindquist E.A."/>
            <person name="Lipzen A."/>
            <person name="Lundell T."/>
            <person name="Morin E."/>
            <person name="Murat C."/>
            <person name="Sun H."/>
            <person name="Tunlid A."/>
            <person name="Henrissat B."/>
            <person name="Grigoriev I.V."/>
            <person name="Hibbett D.S."/>
            <person name="Martin F."/>
            <person name="Nordberg H.P."/>
            <person name="Cantor M.N."/>
            <person name="Hua S.X."/>
        </authorList>
    </citation>
    <scope>NUCLEOTIDE SEQUENCE [LARGE SCALE GENOMIC DNA]</scope>
    <source>
        <strain evidence="7 8">MAFF 305830</strain>
    </source>
</reference>
<dbReference type="EMBL" id="KN824530">
    <property type="protein sequence ID" value="KIM19840.1"/>
    <property type="molecule type" value="Genomic_DNA"/>
</dbReference>
<proteinExistence type="inferred from homology"/>
<evidence type="ECO:0000313" key="7">
    <source>
        <dbReference type="EMBL" id="KIM19840.1"/>
    </source>
</evidence>
<keyword evidence="4 6" id="KW-1133">Transmembrane helix</keyword>
<dbReference type="InterPro" id="IPR038213">
    <property type="entry name" value="IFI6/IFI27-like_sf"/>
</dbReference>
<accession>A0A0C3A580</accession>
<name>A0A0C3A580_SERVB</name>
<protein>
    <submittedName>
        <fullName evidence="7">Uncharacterized protein</fullName>
    </submittedName>
</protein>
<evidence type="ECO:0000256" key="2">
    <source>
        <dbReference type="ARBA" id="ARBA00007262"/>
    </source>
</evidence>
<comment type="subcellular location">
    <subcellularLocation>
        <location evidence="1">Membrane</location>
        <topology evidence="1">Multi-pass membrane protein</topology>
    </subcellularLocation>
</comment>
<evidence type="ECO:0000256" key="6">
    <source>
        <dbReference type="SAM" id="Phobius"/>
    </source>
</evidence>
<evidence type="ECO:0000313" key="8">
    <source>
        <dbReference type="Proteomes" id="UP000054097"/>
    </source>
</evidence>
<dbReference type="Pfam" id="PF06140">
    <property type="entry name" value="Ifi-6-16"/>
    <property type="match status" value="1"/>
</dbReference>
<organism evidence="7 8">
    <name type="scientific">Serendipita vermifera MAFF 305830</name>
    <dbReference type="NCBI Taxonomy" id="933852"/>
    <lineage>
        <taxon>Eukaryota</taxon>
        <taxon>Fungi</taxon>
        <taxon>Dikarya</taxon>
        <taxon>Basidiomycota</taxon>
        <taxon>Agaricomycotina</taxon>
        <taxon>Agaricomycetes</taxon>
        <taxon>Sebacinales</taxon>
        <taxon>Serendipitaceae</taxon>
        <taxon>Serendipita</taxon>
    </lineage>
</organism>
<evidence type="ECO:0000256" key="3">
    <source>
        <dbReference type="ARBA" id="ARBA00022692"/>
    </source>
</evidence>
<dbReference type="OrthoDB" id="440424at2759"/>
<dbReference type="STRING" id="933852.A0A0C3A580"/>
<reference evidence="8" key="2">
    <citation type="submission" date="2015-01" db="EMBL/GenBank/DDBJ databases">
        <title>Evolutionary Origins and Diversification of the Mycorrhizal Mutualists.</title>
        <authorList>
            <consortium name="DOE Joint Genome Institute"/>
            <consortium name="Mycorrhizal Genomics Consortium"/>
            <person name="Kohler A."/>
            <person name="Kuo A."/>
            <person name="Nagy L.G."/>
            <person name="Floudas D."/>
            <person name="Copeland A."/>
            <person name="Barry K.W."/>
            <person name="Cichocki N."/>
            <person name="Veneault-Fourrey C."/>
            <person name="LaButti K."/>
            <person name="Lindquist E.A."/>
            <person name="Lipzen A."/>
            <person name="Lundell T."/>
            <person name="Morin E."/>
            <person name="Murat C."/>
            <person name="Riley R."/>
            <person name="Ohm R."/>
            <person name="Sun H."/>
            <person name="Tunlid A."/>
            <person name="Henrissat B."/>
            <person name="Grigoriev I.V."/>
            <person name="Hibbett D.S."/>
            <person name="Martin F."/>
        </authorList>
    </citation>
    <scope>NUCLEOTIDE SEQUENCE [LARGE SCALE GENOMIC DNA]</scope>
    <source>
        <strain evidence="8">MAFF 305830</strain>
    </source>
</reference>
<dbReference type="Gene3D" id="6.10.110.10">
    <property type="match status" value="1"/>
</dbReference>
<sequence length="186" mass="18651">MDKALSVPLAYIVGGATLVSFATPAAIAMVGFTTAGVAAGSMAAGIQAGIGNVAAGSVFAFMQSLGTAPLANAAVGAVAGATGGGVTSFVHEDIARVIAKIAPSLITAPSEPIGGTRFILDQIHTTSLAVYRTSLPIIKAIKSGSSITGAAVKGAIVGRSEPTTSIAQKRNKVWKMAQEKIPWLKF</sequence>
<dbReference type="InterPro" id="IPR009311">
    <property type="entry name" value="IFI6/IFI27-like"/>
</dbReference>
<keyword evidence="3 6" id="KW-0812">Transmembrane</keyword>
<keyword evidence="8" id="KW-1185">Reference proteome</keyword>